<name>A0AA44TDN6_BACCE</name>
<organism evidence="1 2">
    <name type="scientific">Bacillus cereus</name>
    <dbReference type="NCBI Taxonomy" id="1396"/>
    <lineage>
        <taxon>Bacteria</taxon>
        <taxon>Bacillati</taxon>
        <taxon>Bacillota</taxon>
        <taxon>Bacilli</taxon>
        <taxon>Bacillales</taxon>
        <taxon>Bacillaceae</taxon>
        <taxon>Bacillus</taxon>
        <taxon>Bacillus cereus group</taxon>
    </lineage>
</organism>
<dbReference type="EMBL" id="NVBO01000144">
    <property type="protein sequence ID" value="PFR99131.1"/>
    <property type="molecule type" value="Genomic_DNA"/>
</dbReference>
<protein>
    <recommendedName>
        <fullName evidence="3">Lipoprotein</fullName>
    </recommendedName>
</protein>
<evidence type="ECO:0000313" key="1">
    <source>
        <dbReference type="EMBL" id="PFR99131.1"/>
    </source>
</evidence>
<comment type="caution">
    <text evidence="1">The sequence shown here is derived from an EMBL/GenBank/DDBJ whole genome shotgun (WGS) entry which is preliminary data.</text>
</comment>
<evidence type="ECO:0008006" key="3">
    <source>
        <dbReference type="Google" id="ProtNLM"/>
    </source>
</evidence>
<reference evidence="1 2" key="1">
    <citation type="submission" date="2017-09" db="EMBL/GenBank/DDBJ databases">
        <title>Large-scale bioinformatics analysis of Bacillus genomes uncovers conserved roles of natural products in bacterial physiology.</title>
        <authorList>
            <consortium name="Agbiome Team Llc"/>
            <person name="Bleich R.M."/>
            <person name="Grubbs K.J."/>
            <person name="Santa Maria K.C."/>
            <person name="Allen S.E."/>
            <person name="Farag S."/>
            <person name="Shank E.A."/>
            <person name="Bowers A."/>
        </authorList>
    </citation>
    <scope>NUCLEOTIDE SEQUENCE [LARGE SCALE GENOMIC DNA]</scope>
    <source>
        <strain evidence="1 2">AFS067272</strain>
    </source>
</reference>
<gene>
    <name evidence="1" type="ORF">COK38_16925</name>
</gene>
<dbReference type="Proteomes" id="UP000226357">
    <property type="component" value="Unassembled WGS sequence"/>
</dbReference>
<evidence type="ECO:0000313" key="2">
    <source>
        <dbReference type="Proteomes" id="UP000226357"/>
    </source>
</evidence>
<accession>A0AA44TDN6</accession>
<proteinExistence type="predicted"/>
<dbReference type="RefSeq" id="WP_098523635.1">
    <property type="nucleotide sequence ID" value="NZ_NUYJ01000118.1"/>
</dbReference>
<dbReference type="AlphaFoldDB" id="A0AA44TDN6"/>
<sequence length="203" mass="23290">MKKVLLLSIILLITFLSSCIVQLNTASYTIVKPYKLSEKETTLLQLLPLQQEHVSFYEVTIPHKQAEIFTTIEYYQNGEKIKDIAKLSSSDFKDKKIKLAVGQQIFQHTNNETWQWFIGIDGSSMTTSEDGLPNINSSAFEKISNPQNIKYNKKIVLAAWIKTNKNHISALSIEDEESRQRLLRENEHVYLVSIEIKRGDASQ</sequence>
<dbReference type="PROSITE" id="PS51257">
    <property type="entry name" value="PROKAR_LIPOPROTEIN"/>
    <property type="match status" value="1"/>
</dbReference>